<feature type="region of interest" description="Disordered" evidence="1">
    <location>
        <begin position="82"/>
        <end position="193"/>
    </location>
</feature>
<gene>
    <name evidence="2" type="ORF">PENTCL1PPCAC_15036</name>
</gene>
<feature type="non-terminal residue" evidence="2">
    <location>
        <position position="1"/>
    </location>
</feature>
<evidence type="ECO:0000256" key="1">
    <source>
        <dbReference type="SAM" id="MobiDB-lite"/>
    </source>
</evidence>
<proteinExistence type="predicted"/>
<feature type="compositionally biased region" description="Basic and acidic residues" evidence="1">
    <location>
        <begin position="111"/>
        <end position="127"/>
    </location>
</feature>
<organism evidence="2 3">
    <name type="scientific">Pristionchus entomophagus</name>
    <dbReference type="NCBI Taxonomy" id="358040"/>
    <lineage>
        <taxon>Eukaryota</taxon>
        <taxon>Metazoa</taxon>
        <taxon>Ecdysozoa</taxon>
        <taxon>Nematoda</taxon>
        <taxon>Chromadorea</taxon>
        <taxon>Rhabditida</taxon>
        <taxon>Rhabditina</taxon>
        <taxon>Diplogasteromorpha</taxon>
        <taxon>Diplogasteroidea</taxon>
        <taxon>Neodiplogasteridae</taxon>
        <taxon>Pristionchus</taxon>
    </lineage>
</organism>
<dbReference type="Proteomes" id="UP001432027">
    <property type="component" value="Unassembled WGS sequence"/>
</dbReference>
<evidence type="ECO:0000313" key="3">
    <source>
        <dbReference type="Proteomes" id="UP001432027"/>
    </source>
</evidence>
<keyword evidence="3" id="KW-1185">Reference proteome</keyword>
<dbReference type="AlphaFoldDB" id="A0AAV5TBC4"/>
<evidence type="ECO:0008006" key="4">
    <source>
        <dbReference type="Google" id="ProtNLM"/>
    </source>
</evidence>
<name>A0AAV5TBC4_9BILA</name>
<comment type="caution">
    <text evidence="2">The sequence shown here is derived from an EMBL/GenBank/DDBJ whole genome shotgun (WGS) entry which is preliminary data.</text>
</comment>
<evidence type="ECO:0000313" key="2">
    <source>
        <dbReference type="EMBL" id="GMS92861.1"/>
    </source>
</evidence>
<feature type="non-terminal residue" evidence="2">
    <location>
        <position position="193"/>
    </location>
</feature>
<reference evidence="2" key="1">
    <citation type="submission" date="2023-10" db="EMBL/GenBank/DDBJ databases">
        <title>Genome assembly of Pristionchus species.</title>
        <authorList>
            <person name="Yoshida K."/>
            <person name="Sommer R.J."/>
        </authorList>
    </citation>
    <scope>NUCLEOTIDE SEQUENCE</scope>
    <source>
        <strain evidence="2">RS0144</strain>
    </source>
</reference>
<dbReference type="EMBL" id="BTSX01000004">
    <property type="protein sequence ID" value="GMS92861.1"/>
    <property type="molecule type" value="Genomic_DNA"/>
</dbReference>
<accession>A0AAV5TBC4</accession>
<protein>
    <recommendedName>
        <fullName evidence="4">BLOC-1-related complex subunit 7</fullName>
    </recommendedName>
</protein>
<sequence>KRFKSGEESPTHINKGGFSLSKNKVDRQFEMTQATLFTSLDILYSEMEKLQSQMVAITKAITDLASTIPTLIQSQIDGVTHQDGCQRDHQVGFNGPTPQEPGFCQKPSIGQERHRVDQGDLREDRRSLIPSEGKGRAPSPHSQEREQCPLPLSPRPSQLLSRGGEDLQGCLGRGLQPQRRFRPQGVCGPESKG</sequence>